<organism evidence="2 3">
    <name type="scientific">Granulicella sibirica</name>
    <dbReference type="NCBI Taxonomy" id="2479048"/>
    <lineage>
        <taxon>Bacteria</taxon>
        <taxon>Pseudomonadati</taxon>
        <taxon>Acidobacteriota</taxon>
        <taxon>Terriglobia</taxon>
        <taxon>Terriglobales</taxon>
        <taxon>Acidobacteriaceae</taxon>
        <taxon>Granulicella</taxon>
    </lineage>
</organism>
<dbReference type="SMART" id="SM00347">
    <property type="entry name" value="HTH_MARR"/>
    <property type="match status" value="1"/>
</dbReference>
<dbReference type="InterPro" id="IPR039422">
    <property type="entry name" value="MarR/SlyA-like"/>
</dbReference>
<name>A0A4Q0SUG1_9BACT</name>
<evidence type="ECO:0000313" key="2">
    <source>
        <dbReference type="EMBL" id="RXH54665.1"/>
    </source>
</evidence>
<reference evidence="2 3" key="1">
    <citation type="submission" date="2018-11" db="EMBL/GenBank/DDBJ databases">
        <authorList>
            <person name="Mardanov A.V."/>
            <person name="Ravin N.V."/>
            <person name="Dedysh S.N."/>
        </authorList>
    </citation>
    <scope>NUCLEOTIDE SEQUENCE [LARGE SCALE GENOMIC DNA]</scope>
    <source>
        <strain evidence="2 3">AF10</strain>
    </source>
</reference>
<comment type="caution">
    <text evidence="2">The sequence shown here is derived from an EMBL/GenBank/DDBJ whole genome shotgun (WGS) entry which is preliminary data.</text>
</comment>
<proteinExistence type="predicted"/>
<dbReference type="SUPFAM" id="SSF46785">
    <property type="entry name" value="Winged helix' DNA-binding domain"/>
    <property type="match status" value="1"/>
</dbReference>
<dbReference type="GO" id="GO:0003700">
    <property type="term" value="F:DNA-binding transcription factor activity"/>
    <property type="evidence" value="ECO:0007669"/>
    <property type="project" value="InterPro"/>
</dbReference>
<dbReference type="GO" id="GO:0006950">
    <property type="term" value="P:response to stress"/>
    <property type="evidence" value="ECO:0007669"/>
    <property type="project" value="TreeGrafter"/>
</dbReference>
<accession>A0A4Q0SUG1</accession>
<sequence>MNLTNGQFSILMSLNRPKPAPMAGVADLLAMDRTTLTAALKPLVRRNLVLITPDPSDRRSRNLELTLEGKNVLASALPIWEQTHAEVEATLPAGQPESLRQGLRALA</sequence>
<dbReference type="InterPro" id="IPR036390">
    <property type="entry name" value="WH_DNA-bd_sf"/>
</dbReference>
<dbReference type="InterPro" id="IPR000835">
    <property type="entry name" value="HTH_MarR-typ"/>
</dbReference>
<dbReference type="PANTHER" id="PTHR33164">
    <property type="entry name" value="TRANSCRIPTIONAL REGULATOR, MARR FAMILY"/>
    <property type="match status" value="1"/>
</dbReference>
<dbReference type="AlphaFoldDB" id="A0A4Q0SUG1"/>
<dbReference type="PANTHER" id="PTHR33164:SF43">
    <property type="entry name" value="HTH-TYPE TRANSCRIPTIONAL REPRESSOR YETL"/>
    <property type="match status" value="1"/>
</dbReference>
<keyword evidence="3" id="KW-1185">Reference proteome</keyword>
<dbReference type="EMBL" id="RDSM01000003">
    <property type="protein sequence ID" value="RXH54665.1"/>
    <property type="molecule type" value="Genomic_DNA"/>
</dbReference>
<reference evidence="3" key="2">
    <citation type="submission" date="2019-02" db="EMBL/GenBank/DDBJ databases">
        <title>Granulicella sibirica sp. nov., a psychrotolerant acidobacterium isolated from an organic soil layer in forested tundra, West Siberia.</title>
        <authorList>
            <person name="Oshkin I.Y."/>
            <person name="Kulichevskaya I.S."/>
            <person name="Rijpstra W.I.C."/>
            <person name="Sinninghe Damste J.S."/>
            <person name="Rakitin A.L."/>
            <person name="Ravin N.V."/>
            <person name="Dedysh S.N."/>
        </authorList>
    </citation>
    <scope>NUCLEOTIDE SEQUENCE [LARGE SCALE GENOMIC DNA]</scope>
    <source>
        <strain evidence="3">AF10</strain>
    </source>
</reference>
<gene>
    <name evidence="2" type="ORF">GRAN_3769</name>
</gene>
<dbReference type="Pfam" id="PF01047">
    <property type="entry name" value="MarR"/>
    <property type="match status" value="1"/>
</dbReference>
<evidence type="ECO:0000313" key="3">
    <source>
        <dbReference type="Proteomes" id="UP000289437"/>
    </source>
</evidence>
<evidence type="ECO:0000259" key="1">
    <source>
        <dbReference type="PROSITE" id="PS50995"/>
    </source>
</evidence>
<protein>
    <submittedName>
        <fullName evidence="2">Organic hydroperoxide resistance transcriptional regulator</fullName>
    </submittedName>
</protein>
<feature type="domain" description="HTH marR-type" evidence="1">
    <location>
        <begin position="1"/>
        <end position="107"/>
    </location>
</feature>
<dbReference type="PROSITE" id="PS50995">
    <property type="entry name" value="HTH_MARR_2"/>
    <property type="match status" value="1"/>
</dbReference>
<dbReference type="Gene3D" id="1.10.10.10">
    <property type="entry name" value="Winged helix-like DNA-binding domain superfamily/Winged helix DNA-binding domain"/>
    <property type="match status" value="1"/>
</dbReference>
<dbReference type="InterPro" id="IPR036388">
    <property type="entry name" value="WH-like_DNA-bd_sf"/>
</dbReference>
<dbReference type="Proteomes" id="UP000289437">
    <property type="component" value="Unassembled WGS sequence"/>
</dbReference>